<comment type="caution">
    <text evidence="2">The sequence shown here is derived from an EMBL/GenBank/DDBJ whole genome shotgun (WGS) entry which is preliminary data.</text>
</comment>
<name>A0ABM8SWN8_9BURK</name>
<proteinExistence type="predicted"/>
<dbReference type="InterPro" id="IPR000182">
    <property type="entry name" value="GNAT_dom"/>
</dbReference>
<gene>
    <name evidence="2" type="ORF">R69776_06929</name>
</gene>
<accession>A0ABM8SWN8</accession>
<evidence type="ECO:0000259" key="1">
    <source>
        <dbReference type="PROSITE" id="PS51186"/>
    </source>
</evidence>
<protein>
    <recommendedName>
        <fullName evidence="1">N-acetyltransferase domain-containing protein</fullName>
    </recommendedName>
</protein>
<organism evidence="2 3">
    <name type="scientific">Paraburkholderia nemoris</name>
    <dbReference type="NCBI Taxonomy" id="2793076"/>
    <lineage>
        <taxon>Bacteria</taxon>
        <taxon>Pseudomonadati</taxon>
        <taxon>Pseudomonadota</taxon>
        <taxon>Betaproteobacteria</taxon>
        <taxon>Burkholderiales</taxon>
        <taxon>Burkholderiaceae</taxon>
        <taxon>Paraburkholderia</taxon>
    </lineage>
</organism>
<keyword evidence="3" id="KW-1185">Reference proteome</keyword>
<dbReference type="Proteomes" id="UP000673821">
    <property type="component" value="Unassembled WGS sequence"/>
</dbReference>
<dbReference type="InterPro" id="IPR016181">
    <property type="entry name" value="Acyl_CoA_acyltransferase"/>
</dbReference>
<evidence type="ECO:0000313" key="2">
    <source>
        <dbReference type="EMBL" id="CAE6838446.1"/>
    </source>
</evidence>
<sequence>MQPILIGQAVELRPLLPEHAQALLDAAADGQLWNMKLTVVPGPETVGSYIATALDGRAAGTVMPFVVVRRDTGAIVGSTRLWKIDRVNRKLEIGHTWLGESVQRSAVNTEAKYLLLSHAFEAMQCVRVQFTTDELNEKSRAAILRIGAKQEGIVRHERIMPDGRKRNSVRFSIIDEEWAEVKVMLERKLGR</sequence>
<feature type="domain" description="N-acetyltransferase" evidence="1">
    <location>
        <begin position="10"/>
        <end position="170"/>
    </location>
</feature>
<reference evidence="2 3" key="1">
    <citation type="submission" date="2021-02" db="EMBL/GenBank/DDBJ databases">
        <authorList>
            <person name="Vanwijnsberghe S."/>
        </authorList>
    </citation>
    <scope>NUCLEOTIDE SEQUENCE [LARGE SCALE GENOMIC DNA]</scope>
    <source>
        <strain evidence="2 3">R-69776</strain>
    </source>
</reference>
<dbReference type="Pfam" id="PF13302">
    <property type="entry name" value="Acetyltransf_3"/>
    <property type="match status" value="1"/>
</dbReference>
<dbReference type="SUPFAM" id="SSF55729">
    <property type="entry name" value="Acyl-CoA N-acyltransferases (Nat)"/>
    <property type="match status" value="1"/>
</dbReference>
<dbReference type="EMBL" id="CAJNBH010000028">
    <property type="protein sequence ID" value="CAE6838446.1"/>
    <property type="molecule type" value="Genomic_DNA"/>
</dbReference>
<dbReference type="PROSITE" id="PS51186">
    <property type="entry name" value="GNAT"/>
    <property type="match status" value="1"/>
</dbReference>
<dbReference type="RefSeq" id="WP_200660693.1">
    <property type="nucleotide sequence ID" value="NZ_CAJNBH010000028.1"/>
</dbReference>
<dbReference type="PANTHER" id="PTHR43610:SF1">
    <property type="entry name" value="N-ACETYLTRANSFERASE DOMAIN-CONTAINING PROTEIN"/>
    <property type="match status" value="1"/>
</dbReference>
<dbReference type="Gene3D" id="3.40.630.30">
    <property type="match status" value="1"/>
</dbReference>
<dbReference type="PANTHER" id="PTHR43610">
    <property type="entry name" value="BLL6696 PROTEIN"/>
    <property type="match status" value="1"/>
</dbReference>
<evidence type="ECO:0000313" key="3">
    <source>
        <dbReference type="Proteomes" id="UP000673821"/>
    </source>
</evidence>